<evidence type="ECO:0000256" key="2">
    <source>
        <dbReference type="ARBA" id="ARBA00009450"/>
    </source>
</evidence>
<feature type="domain" description="Polysaccharide export protein N-terminal" evidence="15">
    <location>
        <begin position="91"/>
        <end position="187"/>
    </location>
</feature>
<keyword evidence="3" id="KW-0813">Transport</keyword>
<evidence type="ECO:0000259" key="15">
    <source>
        <dbReference type="Pfam" id="PF02563"/>
    </source>
</evidence>
<evidence type="ECO:0000256" key="11">
    <source>
        <dbReference type="ARBA" id="ARBA00023136"/>
    </source>
</evidence>
<keyword evidence="12" id="KW-0564">Palmitate</keyword>
<evidence type="ECO:0000256" key="12">
    <source>
        <dbReference type="ARBA" id="ARBA00023139"/>
    </source>
</evidence>
<evidence type="ECO:0000259" key="16">
    <source>
        <dbReference type="Pfam" id="PF22461"/>
    </source>
</evidence>
<comment type="subcellular location">
    <subcellularLocation>
        <location evidence="1">Cell outer membrane</location>
        <topology evidence="1">Multi-pass membrane protein</topology>
    </subcellularLocation>
</comment>
<dbReference type="Gene3D" id="3.10.560.10">
    <property type="entry name" value="Outer membrane lipoprotein wza domain like"/>
    <property type="match status" value="2"/>
</dbReference>
<feature type="domain" description="SLBB" evidence="16">
    <location>
        <begin position="193"/>
        <end position="271"/>
    </location>
</feature>
<dbReference type="RefSeq" id="WP_177307261.1">
    <property type="nucleotide sequence ID" value="NZ_FPBO01000014.1"/>
</dbReference>
<dbReference type="Proteomes" id="UP000199391">
    <property type="component" value="Unassembled WGS sequence"/>
</dbReference>
<evidence type="ECO:0000256" key="14">
    <source>
        <dbReference type="ARBA" id="ARBA00023288"/>
    </source>
</evidence>
<evidence type="ECO:0000313" key="18">
    <source>
        <dbReference type="Proteomes" id="UP000199391"/>
    </source>
</evidence>
<protein>
    <submittedName>
        <fullName evidence="17">Polysaccharide export outer membrane protein</fullName>
    </submittedName>
</protein>
<evidence type="ECO:0000256" key="7">
    <source>
        <dbReference type="ARBA" id="ARBA00022729"/>
    </source>
</evidence>
<dbReference type="Pfam" id="PF02563">
    <property type="entry name" value="Poly_export"/>
    <property type="match status" value="1"/>
</dbReference>
<sequence>MLPPQPPAHPPAHRLRPHRPHARLHGLYRLLAPLPCALLLAACAGGLPSTATERGDGPPVTPTLITPELVAEQRAQRLRQGAQDISRFIAPPAPYTIGPGDVLSITVWGHPELAVAQPNAPTSLATPIEQAAAAAAAQGFVVSAQGLLQFPFAGSVKLAGLTEIEARDLLRNRIAHMIQQPNITLRVQSYRSQRIYVDGEVRMPGLQAINDIPMHLVEALNRAGGVLPTGDQSRIAIVRGGASYLVSLPDLVRQGVDPATIQLRHGDAVRVHAADEGKVFVTGEVVAPKALLMHNGRLTLNEAIGEAGGINTVTGDARQVYVVRRAGAVSQVFRLDAESPGAMAIAEHFELTPRDTVYVAQTGLANWHRTLSLLIPGALPSAITAGRQ</sequence>
<evidence type="ECO:0000256" key="13">
    <source>
        <dbReference type="ARBA" id="ARBA00023237"/>
    </source>
</evidence>
<evidence type="ECO:0000256" key="8">
    <source>
        <dbReference type="ARBA" id="ARBA00023047"/>
    </source>
</evidence>
<dbReference type="EMBL" id="FPBO01000014">
    <property type="protein sequence ID" value="SFU91733.1"/>
    <property type="molecule type" value="Genomic_DNA"/>
</dbReference>
<accession>A0A1I7K2Q3</accession>
<dbReference type="AlphaFoldDB" id="A0A1I7K2Q3"/>
<keyword evidence="14" id="KW-0449">Lipoprotein</keyword>
<dbReference type="Pfam" id="PF22461">
    <property type="entry name" value="SLBB_2"/>
    <property type="match status" value="2"/>
</dbReference>
<dbReference type="Gene3D" id="3.30.1950.10">
    <property type="entry name" value="wza like domain"/>
    <property type="match status" value="1"/>
</dbReference>
<keyword evidence="4" id="KW-1134">Transmembrane beta strand</keyword>
<dbReference type="PANTHER" id="PTHR33619:SF3">
    <property type="entry name" value="POLYSACCHARIDE EXPORT PROTEIN GFCE-RELATED"/>
    <property type="match status" value="1"/>
</dbReference>
<keyword evidence="6" id="KW-0812">Transmembrane</keyword>
<evidence type="ECO:0000256" key="3">
    <source>
        <dbReference type="ARBA" id="ARBA00022448"/>
    </source>
</evidence>
<dbReference type="InterPro" id="IPR054765">
    <property type="entry name" value="SLBB_dom"/>
</dbReference>
<comment type="similarity">
    <text evidence="2">Belongs to the BexD/CtrA/VexA family.</text>
</comment>
<dbReference type="PANTHER" id="PTHR33619">
    <property type="entry name" value="POLYSACCHARIDE EXPORT PROTEIN GFCE-RELATED"/>
    <property type="match status" value="1"/>
</dbReference>
<keyword evidence="13" id="KW-0998">Cell outer membrane</keyword>
<name>A0A1I7K2Q3_9BURK</name>
<feature type="domain" description="SLBB" evidence="16">
    <location>
        <begin position="278"/>
        <end position="359"/>
    </location>
</feature>
<dbReference type="GO" id="GO:0015159">
    <property type="term" value="F:polysaccharide transmembrane transporter activity"/>
    <property type="evidence" value="ECO:0007669"/>
    <property type="project" value="InterPro"/>
</dbReference>
<dbReference type="GO" id="GO:0006811">
    <property type="term" value="P:monoatomic ion transport"/>
    <property type="evidence" value="ECO:0007669"/>
    <property type="project" value="UniProtKB-KW"/>
</dbReference>
<dbReference type="GO" id="GO:0009279">
    <property type="term" value="C:cell outer membrane"/>
    <property type="evidence" value="ECO:0007669"/>
    <property type="project" value="UniProtKB-SubCell"/>
</dbReference>
<evidence type="ECO:0000256" key="1">
    <source>
        <dbReference type="ARBA" id="ARBA00004571"/>
    </source>
</evidence>
<keyword evidence="8" id="KW-0625">Polysaccharide transport</keyword>
<keyword evidence="18" id="KW-1185">Reference proteome</keyword>
<dbReference type="InterPro" id="IPR003715">
    <property type="entry name" value="Poly_export_N"/>
</dbReference>
<reference evidence="18" key="1">
    <citation type="submission" date="2016-10" db="EMBL/GenBank/DDBJ databases">
        <authorList>
            <person name="Varghese N."/>
            <person name="Submissions S."/>
        </authorList>
    </citation>
    <scope>NUCLEOTIDE SEQUENCE [LARGE SCALE GENOMIC DNA]</scope>
    <source>
        <strain evidence="18">CGMCC 1.11014</strain>
    </source>
</reference>
<evidence type="ECO:0000256" key="5">
    <source>
        <dbReference type="ARBA" id="ARBA00022597"/>
    </source>
</evidence>
<keyword evidence="7" id="KW-0732">Signal</keyword>
<proteinExistence type="inferred from homology"/>
<dbReference type="GO" id="GO:0046930">
    <property type="term" value="C:pore complex"/>
    <property type="evidence" value="ECO:0007669"/>
    <property type="project" value="UniProtKB-KW"/>
</dbReference>
<evidence type="ECO:0000256" key="4">
    <source>
        <dbReference type="ARBA" id="ARBA00022452"/>
    </source>
</evidence>
<keyword evidence="9" id="KW-0406">Ion transport</keyword>
<evidence type="ECO:0000313" key="17">
    <source>
        <dbReference type="EMBL" id="SFU91733.1"/>
    </source>
</evidence>
<evidence type="ECO:0000256" key="6">
    <source>
        <dbReference type="ARBA" id="ARBA00022692"/>
    </source>
</evidence>
<gene>
    <name evidence="17" type="ORF">SAMN05216552_1014115</name>
</gene>
<keyword evidence="5" id="KW-0762">Sugar transport</keyword>
<evidence type="ECO:0000256" key="10">
    <source>
        <dbReference type="ARBA" id="ARBA00023114"/>
    </source>
</evidence>
<evidence type="ECO:0000256" key="9">
    <source>
        <dbReference type="ARBA" id="ARBA00023065"/>
    </source>
</evidence>
<keyword evidence="11" id="KW-0472">Membrane</keyword>
<dbReference type="InterPro" id="IPR049712">
    <property type="entry name" value="Poly_export"/>
</dbReference>
<dbReference type="GO" id="GO:0015288">
    <property type="term" value="F:porin activity"/>
    <property type="evidence" value="ECO:0007669"/>
    <property type="project" value="UniProtKB-KW"/>
</dbReference>
<organism evidence="17 18">
    <name type="scientific">Pseudoduganella namucuonensis</name>
    <dbReference type="NCBI Taxonomy" id="1035707"/>
    <lineage>
        <taxon>Bacteria</taxon>
        <taxon>Pseudomonadati</taxon>
        <taxon>Pseudomonadota</taxon>
        <taxon>Betaproteobacteria</taxon>
        <taxon>Burkholderiales</taxon>
        <taxon>Oxalobacteraceae</taxon>
        <taxon>Telluria group</taxon>
        <taxon>Pseudoduganella</taxon>
    </lineage>
</organism>
<dbReference type="STRING" id="1035707.SAMN05216552_1014115"/>
<keyword evidence="10" id="KW-0626">Porin</keyword>